<dbReference type="PANTHER" id="PTHR30212">
    <property type="entry name" value="PROTEIN YIIM"/>
    <property type="match status" value="1"/>
</dbReference>
<proteinExistence type="predicted"/>
<feature type="domain" description="MOSC" evidence="1">
    <location>
        <begin position="1"/>
        <end position="127"/>
    </location>
</feature>
<dbReference type="PANTHER" id="PTHR30212:SF2">
    <property type="entry name" value="PROTEIN YIIM"/>
    <property type="match status" value="1"/>
</dbReference>
<accession>A0A382H6Z0</accession>
<dbReference type="Gene3D" id="2.40.33.20">
    <property type="entry name" value="PK beta-barrel domain-like"/>
    <property type="match status" value="1"/>
</dbReference>
<dbReference type="GO" id="GO:0030151">
    <property type="term" value="F:molybdenum ion binding"/>
    <property type="evidence" value="ECO:0007669"/>
    <property type="project" value="InterPro"/>
</dbReference>
<gene>
    <name evidence="2" type="ORF">METZ01_LOCUS235920</name>
</gene>
<dbReference type="SUPFAM" id="SSF50800">
    <property type="entry name" value="PK beta-barrel domain-like"/>
    <property type="match status" value="1"/>
</dbReference>
<name>A0A382H6Z0_9ZZZZ</name>
<dbReference type="InterPro" id="IPR052353">
    <property type="entry name" value="Benzoxazolinone_Detox_Enz"/>
</dbReference>
<reference evidence="2" key="1">
    <citation type="submission" date="2018-05" db="EMBL/GenBank/DDBJ databases">
        <authorList>
            <person name="Lanie J.A."/>
            <person name="Ng W.-L."/>
            <person name="Kazmierczak K.M."/>
            <person name="Andrzejewski T.M."/>
            <person name="Davidsen T.M."/>
            <person name="Wayne K.J."/>
            <person name="Tettelin H."/>
            <person name="Glass J.I."/>
            <person name="Rusch D."/>
            <person name="Podicherti R."/>
            <person name="Tsui H.-C.T."/>
            <person name="Winkler M.E."/>
        </authorList>
    </citation>
    <scope>NUCLEOTIDE SEQUENCE</scope>
</reference>
<sequence>CSLGLEGDYQDKKKLHGGLDKAICVYPAEHYDLWKDELGRQDLSFGDFGENLTTFGLMENEVCLGDRFRIGSVELAVTQSREPCVTLNARFGLVDLAMHFQNSGRSGFYFSVVKEGSLNRGDKIERVFKDENKVLVSEFNHVLNKDPGLEDVMFRASKVSVLPQRLKDKLTKRLSSLKS</sequence>
<protein>
    <recommendedName>
        <fullName evidence="1">MOSC domain-containing protein</fullName>
    </recommendedName>
</protein>
<organism evidence="2">
    <name type="scientific">marine metagenome</name>
    <dbReference type="NCBI Taxonomy" id="408172"/>
    <lineage>
        <taxon>unclassified sequences</taxon>
        <taxon>metagenomes</taxon>
        <taxon>ecological metagenomes</taxon>
    </lineage>
</organism>
<dbReference type="InterPro" id="IPR005302">
    <property type="entry name" value="MoCF_Sase_C"/>
</dbReference>
<dbReference type="GO" id="GO:0030170">
    <property type="term" value="F:pyridoxal phosphate binding"/>
    <property type="evidence" value="ECO:0007669"/>
    <property type="project" value="InterPro"/>
</dbReference>
<dbReference type="AlphaFoldDB" id="A0A382H6Z0"/>
<dbReference type="Pfam" id="PF03473">
    <property type="entry name" value="MOSC"/>
    <property type="match status" value="1"/>
</dbReference>
<evidence type="ECO:0000259" key="1">
    <source>
        <dbReference type="PROSITE" id="PS51340"/>
    </source>
</evidence>
<dbReference type="EMBL" id="UINC01059540">
    <property type="protein sequence ID" value="SVB83066.1"/>
    <property type="molecule type" value="Genomic_DNA"/>
</dbReference>
<dbReference type="InterPro" id="IPR011037">
    <property type="entry name" value="Pyrv_Knase-like_insert_dom_sf"/>
</dbReference>
<evidence type="ECO:0000313" key="2">
    <source>
        <dbReference type="EMBL" id="SVB83066.1"/>
    </source>
</evidence>
<feature type="non-terminal residue" evidence="2">
    <location>
        <position position="1"/>
    </location>
</feature>
<dbReference type="GO" id="GO:0003824">
    <property type="term" value="F:catalytic activity"/>
    <property type="evidence" value="ECO:0007669"/>
    <property type="project" value="InterPro"/>
</dbReference>
<dbReference type="PROSITE" id="PS51340">
    <property type="entry name" value="MOSC"/>
    <property type="match status" value="1"/>
</dbReference>